<keyword evidence="2" id="KW-0812">Transmembrane</keyword>
<keyword evidence="5" id="KW-1185">Reference proteome</keyword>
<proteinExistence type="predicted"/>
<feature type="compositionally biased region" description="Polar residues" evidence="1">
    <location>
        <begin position="336"/>
        <end position="355"/>
    </location>
</feature>
<protein>
    <recommendedName>
        <fullName evidence="3">Zona occludens toxin N-terminal domain-containing protein</fullName>
    </recommendedName>
</protein>
<dbReference type="Proteomes" id="UP000614058">
    <property type="component" value="Unassembled WGS sequence"/>
</dbReference>
<evidence type="ECO:0000313" key="5">
    <source>
        <dbReference type="Proteomes" id="UP000614058"/>
    </source>
</evidence>
<organism evidence="4 5">
    <name type="scientific">Kingella bonacorsii</name>
    <dbReference type="NCBI Taxonomy" id="2796361"/>
    <lineage>
        <taxon>Bacteria</taxon>
        <taxon>Pseudomonadati</taxon>
        <taxon>Pseudomonadota</taxon>
        <taxon>Betaproteobacteria</taxon>
        <taxon>Neisseriales</taxon>
        <taxon>Neisseriaceae</taxon>
        <taxon>Kingella</taxon>
    </lineage>
</organism>
<dbReference type="EMBL" id="JAEHNZ010000002">
    <property type="protein sequence ID" value="MBK0396417.1"/>
    <property type="molecule type" value="Genomic_DNA"/>
</dbReference>
<keyword evidence="2" id="KW-0472">Membrane</keyword>
<dbReference type="InterPro" id="IPR008900">
    <property type="entry name" value="Zot_N"/>
</dbReference>
<dbReference type="SUPFAM" id="SSF52540">
    <property type="entry name" value="P-loop containing nucleoside triphosphate hydrolases"/>
    <property type="match status" value="1"/>
</dbReference>
<accession>A0ABS1BU72</accession>
<dbReference type="RefSeq" id="WP_200522503.1">
    <property type="nucleotide sequence ID" value="NZ_JAEHNZ010000002.1"/>
</dbReference>
<sequence length="384" mass="42841">MAQIVLVTGKPRIGKTAFVVEMLMFDDYYKGRKLFSNINGLEIPHHKPPEGHSWEDLNVWLQWKENVGSVVVYDEVQNLFPARSPGSKMPDKVAWLNVHGHSAIDLILITQSPKIIDINLREVVGKHIHIAANKMGGLTRLEWNEVALNPTAQARNALSSSHKIREEVFQYYKSAEAHTGHGHVKSRWYYVIIAMLIFIPFIFGLVGWMGYRMYQGYKVKAGMAVESSDNPSASSPATLTGNIENLKQNAIPQVNQGADLNPDMFIPTLAERPESKPLYNSVRQVKQYERIAACIKGGKSGCTCYSDQATKLKEISQEVCLDYVENGLPFDPFREPQSTYAQDTAQSQSIGQPENVSSNQILELDGKPLPSLTAGRSDKLAVIQ</sequence>
<feature type="region of interest" description="Disordered" evidence="1">
    <location>
        <begin position="332"/>
        <end position="355"/>
    </location>
</feature>
<evidence type="ECO:0000256" key="1">
    <source>
        <dbReference type="SAM" id="MobiDB-lite"/>
    </source>
</evidence>
<dbReference type="Gene3D" id="3.40.50.300">
    <property type="entry name" value="P-loop containing nucleotide triphosphate hydrolases"/>
    <property type="match status" value="1"/>
</dbReference>
<reference evidence="4 5" key="1">
    <citation type="journal article" date="2021" name="Pathogens">
        <title>Isolation and Characterization of Kingella bonacorsii sp. nov., A Novel Kingella Species Detected in a Stable Periodontitis Subject.</title>
        <authorList>
            <person name="Antezack A."/>
            <person name="Boxberger M."/>
            <person name="Rolland C."/>
            <person name="Monnet-Corti V."/>
            <person name="La Scola B."/>
        </authorList>
    </citation>
    <scope>NUCLEOTIDE SEQUENCE [LARGE SCALE GENOMIC DNA]</scope>
    <source>
        <strain evidence="4 5">Marseille-Q4569</strain>
    </source>
</reference>
<feature type="transmembrane region" description="Helical" evidence="2">
    <location>
        <begin position="188"/>
        <end position="211"/>
    </location>
</feature>
<evidence type="ECO:0000256" key="2">
    <source>
        <dbReference type="SAM" id="Phobius"/>
    </source>
</evidence>
<dbReference type="Pfam" id="PF05707">
    <property type="entry name" value="Zot"/>
    <property type="match status" value="1"/>
</dbReference>
<evidence type="ECO:0000259" key="3">
    <source>
        <dbReference type="Pfam" id="PF05707"/>
    </source>
</evidence>
<comment type="caution">
    <text evidence="4">The sequence shown here is derived from an EMBL/GenBank/DDBJ whole genome shotgun (WGS) entry which is preliminary data.</text>
</comment>
<evidence type="ECO:0000313" key="4">
    <source>
        <dbReference type="EMBL" id="MBK0396417.1"/>
    </source>
</evidence>
<gene>
    <name evidence="4" type="ORF">JDW22_07470</name>
</gene>
<name>A0ABS1BU72_9NEIS</name>
<keyword evidence="2" id="KW-1133">Transmembrane helix</keyword>
<dbReference type="InterPro" id="IPR027417">
    <property type="entry name" value="P-loop_NTPase"/>
</dbReference>
<feature type="domain" description="Zona occludens toxin N-terminal" evidence="3">
    <location>
        <begin position="4"/>
        <end position="178"/>
    </location>
</feature>